<reference evidence="3" key="2">
    <citation type="submission" date="2014-11" db="EMBL/GenBank/DDBJ databases">
        <title>Draft genome sequence of Hydrogenophaga intermedia S1.</title>
        <authorList>
            <person name="Gan H.M."/>
            <person name="Chew T.H."/>
            <person name="Stolz A."/>
        </authorList>
    </citation>
    <scope>NUCLEOTIDE SEQUENCE [LARGE SCALE GENOMIC DNA]</scope>
    <source>
        <strain evidence="3">S1</strain>
    </source>
</reference>
<sequence>MKIMHTMASEANANRPTRRFYSAELKTQVMQECRQGGASVAGVALSHGINANIVHRWLREHTPSALVVQSQAFVPVTLNEPAPGPAPQSAPDIRVQVQHGRSAIVVNWPLEGAAACATWLREWLR</sequence>
<evidence type="ECO:0000313" key="2">
    <source>
        <dbReference type="EMBL" id="CDN90601.1"/>
    </source>
</evidence>
<reference evidence="3" key="1">
    <citation type="submission" date="2014-02" db="EMBL/GenBank/DDBJ databases">
        <authorList>
            <person name="Gan H."/>
        </authorList>
    </citation>
    <scope>NUCLEOTIDE SEQUENCE [LARGE SCALE GENOMIC DNA]</scope>
    <source>
        <strain evidence="3">S1</strain>
    </source>
</reference>
<evidence type="ECO:0000259" key="1">
    <source>
        <dbReference type="Pfam" id="PF13542"/>
    </source>
</evidence>
<dbReference type="Pfam" id="PF13542">
    <property type="entry name" value="HTH_Tnp_ISL3"/>
    <property type="match status" value="1"/>
</dbReference>
<evidence type="ECO:0000313" key="3">
    <source>
        <dbReference type="Proteomes" id="UP000028878"/>
    </source>
</evidence>
<dbReference type="RefSeq" id="WP_051756404.1">
    <property type="nucleotide sequence ID" value="NZ_CCAE010000102.1"/>
</dbReference>
<dbReference type="InterPro" id="IPR032877">
    <property type="entry name" value="Transposase_HTH"/>
</dbReference>
<dbReference type="Proteomes" id="UP000028878">
    <property type="component" value="Unassembled WGS sequence"/>
</dbReference>
<accession>A0A1L1Q1B2</accession>
<dbReference type="NCBIfam" id="NF047595">
    <property type="entry name" value="IS66_ISRel24_TnpA"/>
    <property type="match status" value="1"/>
</dbReference>
<dbReference type="EMBL" id="CCAE010000102">
    <property type="protein sequence ID" value="CDN90601.1"/>
    <property type="molecule type" value="Genomic_DNA"/>
</dbReference>
<dbReference type="InterPro" id="IPR009057">
    <property type="entry name" value="Homeodomain-like_sf"/>
</dbReference>
<dbReference type="SUPFAM" id="SSF46689">
    <property type="entry name" value="Homeodomain-like"/>
    <property type="match status" value="1"/>
</dbReference>
<proteinExistence type="predicted"/>
<gene>
    <name evidence="2" type="ORF">BN948_05046</name>
</gene>
<keyword evidence="3" id="KW-1185">Reference proteome</keyword>
<organism evidence="2 3">
    <name type="scientific">Hydrogenophaga intermedia</name>
    <dbReference type="NCBI Taxonomy" id="65786"/>
    <lineage>
        <taxon>Bacteria</taxon>
        <taxon>Pseudomonadati</taxon>
        <taxon>Pseudomonadota</taxon>
        <taxon>Betaproteobacteria</taxon>
        <taxon>Burkholderiales</taxon>
        <taxon>Comamonadaceae</taxon>
        <taxon>Hydrogenophaga</taxon>
    </lineage>
</organism>
<feature type="domain" description="Transposase IS204/IS1001/IS1096/IS1165 helix-turn-helix" evidence="1">
    <location>
        <begin position="18"/>
        <end position="61"/>
    </location>
</feature>
<protein>
    <submittedName>
        <fullName evidence="2">Transposase IS3/IS911 family protein</fullName>
    </submittedName>
</protein>
<name>A0A1L1Q1B2_HYDIT</name>
<dbReference type="AlphaFoldDB" id="A0A1L1Q1B2"/>